<sequence length="194" mass="20024">MTTASRATARISPIPLARVLLAGAALVLGYLTVTYSVQVDPVWDPVSDYVFQSAPLFVGLVLLVVASGWVIAAGLRRDTRATVLFGLWVAGLLTVAAVPGNVSATVSTVGGEIHRLGGAVFLLCLPLAAMRVAELVGGAPAVWWLAVLSLVTAAGFGLSQVVPALPQGITQRLALIAQAVLLLALAPLTGRRVR</sequence>
<feature type="transmembrane region" description="Helical" evidence="1">
    <location>
        <begin position="169"/>
        <end position="188"/>
    </location>
</feature>
<keyword evidence="1" id="KW-0472">Membrane</keyword>
<reference evidence="2 3" key="1">
    <citation type="submission" date="2021-03" db="EMBL/GenBank/DDBJ databases">
        <title>Sequencing the genomes of 1000 actinobacteria strains.</title>
        <authorList>
            <person name="Klenk H.-P."/>
        </authorList>
    </citation>
    <scope>NUCLEOTIDE SEQUENCE [LARGE SCALE GENOMIC DNA]</scope>
    <source>
        <strain evidence="2 3">DSM 44580</strain>
    </source>
</reference>
<dbReference type="RefSeq" id="WP_158103634.1">
    <property type="nucleotide sequence ID" value="NZ_JAGIOO010000001.1"/>
</dbReference>
<feature type="transmembrane region" description="Helical" evidence="1">
    <location>
        <begin position="49"/>
        <end position="71"/>
    </location>
</feature>
<accession>A0ABS5ARM0</accession>
<organism evidence="2 3">
    <name type="scientific">Crossiella equi</name>
    <dbReference type="NCBI Taxonomy" id="130796"/>
    <lineage>
        <taxon>Bacteria</taxon>
        <taxon>Bacillati</taxon>
        <taxon>Actinomycetota</taxon>
        <taxon>Actinomycetes</taxon>
        <taxon>Pseudonocardiales</taxon>
        <taxon>Pseudonocardiaceae</taxon>
        <taxon>Crossiella</taxon>
    </lineage>
</organism>
<keyword evidence="1" id="KW-1133">Transmembrane helix</keyword>
<comment type="caution">
    <text evidence="2">The sequence shown here is derived from an EMBL/GenBank/DDBJ whole genome shotgun (WGS) entry which is preliminary data.</text>
</comment>
<feature type="transmembrane region" description="Helical" evidence="1">
    <location>
        <begin position="113"/>
        <end position="130"/>
    </location>
</feature>
<keyword evidence="1" id="KW-0812">Transmembrane</keyword>
<dbReference type="EMBL" id="JAGIOO010000001">
    <property type="protein sequence ID" value="MBP2479201.1"/>
    <property type="molecule type" value="Genomic_DNA"/>
</dbReference>
<feature type="transmembrane region" description="Helical" evidence="1">
    <location>
        <begin position="83"/>
        <end position="101"/>
    </location>
</feature>
<feature type="transmembrane region" description="Helical" evidence="1">
    <location>
        <begin position="16"/>
        <end position="37"/>
    </location>
</feature>
<dbReference type="Proteomes" id="UP001519363">
    <property type="component" value="Unassembled WGS sequence"/>
</dbReference>
<dbReference type="InterPro" id="IPR009339">
    <property type="entry name" value="DUF998"/>
</dbReference>
<proteinExistence type="predicted"/>
<keyword evidence="3" id="KW-1185">Reference proteome</keyword>
<evidence type="ECO:0000313" key="3">
    <source>
        <dbReference type="Proteomes" id="UP001519363"/>
    </source>
</evidence>
<evidence type="ECO:0000256" key="1">
    <source>
        <dbReference type="SAM" id="Phobius"/>
    </source>
</evidence>
<feature type="transmembrane region" description="Helical" evidence="1">
    <location>
        <begin position="142"/>
        <end position="163"/>
    </location>
</feature>
<evidence type="ECO:0000313" key="2">
    <source>
        <dbReference type="EMBL" id="MBP2479201.1"/>
    </source>
</evidence>
<evidence type="ECO:0008006" key="4">
    <source>
        <dbReference type="Google" id="ProtNLM"/>
    </source>
</evidence>
<gene>
    <name evidence="2" type="ORF">JOF53_008073</name>
</gene>
<protein>
    <recommendedName>
        <fullName evidence="4">DUF998 domain-containing protein</fullName>
    </recommendedName>
</protein>
<dbReference type="Pfam" id="PF06197">
    <property type="entry name" value="DUF998"/>
    <property type="match status" value="1"/>
</dbReference>
<name>A0ABS5ARM0_9PSEU</name>